<dbReference type="EC" id="3.2.2.20" evidence="2"/>
<proteinExistence type="predicted"/>
<dbReference type="AlphaFoldDB" id="B2GFX0"/>
<evidence type="ECO:0000313" key="2">
    <source>
        <dbReference type="EMBL" id="BAG28694.1"/>
    </source>
</evidence>
<organism evidence="2 3">
    <name type="scientific">Kocuria rhizophila (strain ATCC 9341 / DSM 348 / NBRC 103217 / DC2201)</name>
    <dbReference type="NCBI Taxonomy" id="378753"/>
    <lineage>
        <taxon>Bacteria</taxon>
        <taxon>Bacillati</taxon>
        <taxon>Actinomycetota</taxon>
        <taxon>Actinomycetes</taxon>
        <taxon>Micrococcales</taxon>
        <taxon>Micrococcaceae</taxon>
        <taxon>Kocuria</taxon>
    </lineage>
</organism>
<dbReference type="PANTHER" id="PTHR30037:SF4">
    <property type="entry name" value="DNA-3-METHYLADENINE GLYCOSYLASE I"/>
    <property type="match status" value="1"/>
</dbReference>
<keyword evidence="2" id="KW-0378">Hydrolase</keyword>
<dbReference type="STRING" id="378753.KRH_03470"/>
<evidence type="ECO:0000313" key="3">
    <source>
        <dbReference type="Proteomes" id="UP000008838"/>
    </source>
</evidence>
<dbReference type="InterPro" id="IPR011257">
    <property type="entry name" value="DNA_glycosylase"/>
</dbReference>
<evidence type="ECO:0000256" key="1">
    <source>
        <dbReference type="PIRSR" id="PIRSR605019-1"/>
    </source>
</evidence>
<name>B2GFX0_KOCRD</name>
<dbReference type="GO" id="GO:0046872">
    <property type="term" value="F:metal ion binding"/>
    <property type="evidence" value="ECO:0007669"/>
    <property type="project" value="UniProtKB-KW"/>
</dbReference>
<feature type="binding site" evidence="1">
    <location>
        <position position="182"/>
    </location>
    <ligand>
        <name>Zn(2+)</name>
        <dbReference type="ChEBI" id="CHEBI:29105"/>
    </ligand>
</feature>
<dbReference type="SUPFAM" id="SSF48150">
    <property type="entry name" value="DNA-glycosylase"/>
    <property type="match status" value="1"/>
</dbReference>
<dbReference type="Gene3D" id="1.10.340.30">
    <property type="entry name" value="Hypothetical protein, domain 2"/>
    <property type="match status" value="1"/>
</dbReference>
<accession>B2GFX0</accession>
<keyword evidence="2" id="KW-0326">Glycosidase</keyword>
<protein>
    <submittedName>
        <fullName evidence="2">Putative 3-methyladenine-DNA glycosylase I</fullName>
        <ecNumber evidence="2">3.2.2.20</ecNumber>
    </submittedName>
</protein>
<dbReference type="InterPro" id="IPR052891">
    <property type="entry name" value="DNA-3mA_glycosylase"/>
</dbReference>
<feature type="binding site" evidence="1">
    <location>
        <position position="10"/>
    </location>
    <ligand>
        <name>Zn(2+)</name>
        <dbReference type="ChEBI" id="CHEBI:29105"/>
    </ligand>
</feature>
<dbReference type="KEGG" id="krh:KRH_03470"/>
<dbReference type="HOGENOM" id="CLU_083758_1_0_11"/>
<feature type="binding site" evidence="1">
    <location>
        <position position="178"/>
    </location>
    <ligand>
        <name>Zn(2+)</name>
        <dbReference type="ChEBI" id="CHEBI:29105"/>
    </ligand>
</feature>
<feature type="binding site" evidence="1">
    <location>
        <position position="23"/>
    </location>
    <ligand>
        <name>Zn(2+)</name>
        <dbReference type="ChEBI" id="CHEBI:29105"/>
    </ligand>
</feature>
<dbReference type="Pfam" id="PF03352">
    <property type="entry name" value="Adenine_glyco"/>
    <property type="match status" value="1"/>
</dbReference>
<dbReference type="eggNOG" id="COG2818">
    <property type="taxonomic scope" value="Bacteria"/>
</dbReference>
<keyword evidence="1" id="KW-0862">Zinc</keyword>
<dbReference type="GO" id="GO:0006284">
    <property type="term" value="P:base-excision repair"/>
    <property type="evidence" value="ECO:0007669"/>
    <property type="project" value="InterPro"/>
</dbReference>
<keyword evidence="1" id="KW-0479">Metal-binding</keyword>
<dbReference type="EMBL" id="AP009152">
    <property type="protein sequence ID" value="BAG28694.1"/>
    <property type="molecule type" value="Genomic_DNA"/>
</dbReference>
<dbReference type="Proteomes" id="UP000008838">
    <property type="component" value="Chromosome"/>
</dbReference>
<sequence>MGCGDGLERCPWALGAPGTLADHDDAWGTPAGSAREHFASLTLELVDSGLARWSQSARHGSWYLHMAGLDPARVALLDEDDVEDLLVNPELIRNRAKIEAVIHNAGVCQDWDLSRWLDIVEEAQIPEPEAPPENALDLPSSSEASRRLSQILRTRGIVLVGPVTAHRWLQRIGRAPGHVAGCFRAGALG</sequence>
<dbReference type="InterPro" id="IPR005019">
    <property type="entry name" value="Adenine_glyco"/>
</dbReference>
<gene>
    <name evidence="2" type="ordered locus">KRH_03470</name>
</gene>
<keyword evidence="3" id="KW-1185">Reference proteome</keyword>
<dbReference type="GO" id="GO:0008725">
    <property type="term" value="F:DNA-3-methyladenine glycosylase activity"/>
    <property type="evidence" value="ECO:0007669"/>
    <property type="project" value="UniProtKB-EC"/>
</dbReference>
<dbReference type="PANTHER" id="PTHR30037">
    <property type="entry name" value="DNA-3-METHYLADENINE GLYCOSYLASE 1"/>
    <property type="match status" value="1"/>
</dbReference>
<reference evidence="2 3" key="1">
    <citation type="journal article" date="2008" name="J. Bacteriol.">
        <title>Complete genome sequence of the soil actinomycete Kocuria rhizophila.</title>
        <authorList>
            <person name="Takarada H."/>
            <person name="Sekine M."/>
            <person name="Kosugi H."/>
            <person name="Matsuo Y."/>
            <person name="Fujisawa T."/>
            <person name="Omata S."/>
            <person name="Kishi E."/>
            <person name="Shimizu A."/>
            <person name="Tsukatani N."/>
            <person name="Tanikawa S."/>
            <person name="Fujita N."/>
            <person name="Harayama S."/>
        </authorList>
    </citation>
    <scope>NUCLEOTIDE SEQUENCE [LARGE SCALE GENOMIC DNA]</scope>
    <source>
        <strain evidence="3">ATCC 9341 / DSM 348 / NBRC 103217 / DC2201</strain>
    </source>
</reference>